<feature type="domain" description="GH29D-like beta-sandwich" evidence="3">
    <location>
        <begin position="1254"/>
        <end position="1319"/>
    </location>
</feature>
<name>A0A923RLG5_9FIRM</name>
<feature type="domain" description="GH29D-like beta-sandwich" evidence="3">
    <location>
        <begin position="1339"/>
        <end position="1407"/>
    </location>
</feature>
<evidence type="ECO:0000256" key="1">
    <source>
        <dbReference type="SAM" id="MobiDB-lite"/>
    </source>
</evidence>
<evidence type="ECO:0000313" key="4">
    <source>
        <dbReference type="EMBL" id="MBC5659198.1"/>
    </source>
</evidence>
<feature type="domain" description="GH29D-like beta-sandwich" evidence="3">
    <location>
        <begin position="1429"/>
        <end position="1491"/>
    </location>
</feature>
<dbReference type="Proteomes" id="UP000649345">
    <property type="component" value="Unassembled WGS sequence"/>
</dbReference>
<evidence type="ECO:0000259" key="3">
    <source>
        <dbReference type="Pfam" id="PF13290"/>
    </source>
</evidence>
<dbReference type="RefSeq" id="WP_186871609.1">
    <property type="nucleotide sequence ID" value="NZ_JACOOR010000003.1"/>
</dbReference>
<dbReference type="EMBL" id="JACOOR010000003">
    <property type="protein sequence ID" value="MBC5659198.1"/>
    <property type="molecule type" value="Genomic_DNA"/>
</dbReference>
<evidence type="ECO:0000256" key="2">
    <source>
        <dbReference type="SAM" id="Phobius"/>
    </source>
</evidence>
<keyword evidence="2" id="KW-0812">Transmembrane</keyword>
<dbReference type="InterPro" id="IPR059177">
    <property type="entry name" value="GH29D-like_dom"/>
</dbReference>
<reference evidence="4" key="1">
    <citation type="submission" date="2020-08" db="EMBL/GenBank/DDBJ databases">
        <title>Genome public.</title>
        <authorList>
            <person name="Liu C."/>
            <person name="Sun Q."/>
        </authorList>
    </citation>
    <scope>NUCLEOTIDE SEQUENCE</scope>
    <source>
        <strain evidence="4">NSJ-68</strain>
    </source>
</reference>
<protein>
    <submittedName>
        <fullName evidence="4">Chitobiase/beta-hexosaminidase C-terminal domain-containing protein</fullName>
    </submittedName>
</protein>
<keyword evidence="2" id="KW-1133">Transmembrane helix</keyword>
<feature type="domain" description="GH29D-like beta-sandwich" evidence="3">
    <location>
        <begin position="1595"/>
        <end position="1664"/>
    </location>
</feature>
<feature type="domain" description="GH29D-like beta-sandwich" evidence="3">
    <location>
        <begin position="1164"/>
        <end position="1236"/>
    </location>
</feature>
<evidence type="ECO:0000313" key="5">
    <source>
        <dbReference type="Proteomes" id="UP000649345"/>
    </source>
</evidence>
<feature type="transmembrane region" description="Helical" evidence="2">
    <location>
        <begin position="1844"/>
        <end position="1866"/>
    </location>
</feature>
<proteinExistence type="predicted"/>
<dbReference type="Pfam" id="PF13287">
    <property type="entry name" value="Fn3_assoc"/>
    <property type="match status" value="1"/>
</dbReference>
<feature type="region of interest" description="Disordered" evidence="1">
    <location>
        <begin position="1678"/>
        <end position="1706"/>
    </location>
</feature>
<keyword evidence="5" id="KW-1185">Reference proteome</keyword>
<sequence>MKKRFHFPNKFQNLKKYRHIAAGTLCLVLAAVLLWSQLGGILQAEASEKIYYDGTDAIWKAGSAKVTSMNGELTESVKVSDYTLYTNGTSKKPTVDTAGGANPRISDAYVEDAELSLELQAGAQNQVTSYALSLNNRRLTTAGMVCTEAENGTYYVLVTDSSAPDSFKDFKKEVKDIYQAGLAADSTVTVSTQMLMTTENQGGLAFNRAIQSYMQTKGAQLYKSGDRIPLYTAEGRPVVRIDMLSVSQLDFALKGKYVGFFTFRADYDAVVSASHSYALRNTAPTAESPTAVLESGTALNGSGTVTISPDDRVKTISSRSVDSMTAGTWQYVLSDEQITDFSTITWKVWDKKTPVDLEKKKYLYLRVIPRNDSGTLLYLTSDPAEYVLSYLTEEPQAATASASGDQVTLTTAQKDGRIFYTTDKTDIIFTKVTGTTLSDNLNSQAASYDGGLLTYSEKKYLRVNGLWYQCSASTEYYRAGTALDLPYNNKLCAELRTKVVAEGYLPQQESTVHRYQKLNTPSAVLESGGSPGSNTDPADRIVRVRVTNPYASSNAYHEPYGKAVAKAAVQTYFSETRIENPDSITGWENLSKLPADLPEKDGYYYLRLKASDEAVGGFTGTYLDSAVQEYRISYLTETWPEDALTITVIPGTAVTEEGKNGTGTFELKVPEDIRNTVLLYSLTEDITPERVDDGDIRTALNGAVSGRTAVQTEYQNRRYARANGIWYDCGPASAVLAYTGEVQLDDSKALAAGMTIRVMMMADNYTGSVKKEKTVQSLDAPEITLESGKAAETDKISQDDRILSLDTPYGSGTDLYKSCQGLELQYYLTDRNTSAVSEGLWKTWDGKMVGVNRNAYLYVRAMAPQDSGYLSSAPRKVKLSYLTEEPGGIEAKAYVDGKEVEGGVDFGDQIELIELKAVEGNQALIFYTTDGSQPTFTRPELTTSQKDELESRLSGVMGSVSWDGKVYVKVNGLWYECGAQTILYNSTTRIQVDESIYAENYLVINALGIVEGKTIGTADRFSYAFYLREQVKTPTASVADGETVQIGDLVNLLGDGENIRIYYTTNGSAPVVELVDGKITLGEGTKEFSGTPIQISTDFAEYGSTVTITAVACKFRLYGEDYARVMRDSELARFTYKVGAQAAVEPVTSVPATDADNRTVVKPGSKIRLYSGTEKAVIFYTLDGSEPAFNETTLEPSSGTLKYNSSEAITVPPITDSSVITITAVAWCEGLASSNISRLIFQYPGAVSAPYATPAAGAVTENTQVTLKTATEGAVIYYTTDGTDPTEKSNVYDSSNPFVITKDTTIKALAIKDKMESEIMTFTYRVSTKLSVPTASIDSGSVVASGTVVGLTADSGATIRYTVDGSDPKKSGNQKVLIGSSVIISGSPGDVITVRTYASKSGFSDSEVGYYSYSISGYEGGIFADRETGSTVKNGDVIRLNTDVSNAKIYYTTDGSTPTESSHAGSSVTIQGNPGEKITVKAIAVASGTNKAVSAATFVYTILDKLAAPTASVPTGAVFTKKSAVELTAETGSIYYTTDGSVPTTASSLYKDGIVISSAVTVKAIAVADKYEQSDVSTFTYDFANQVEAPQTSYASGELDMGTVVEFTCGTEGASIYYRTDGADPDLKDTSGLELYTGPITINKAVTFKILAVKNEMQDSKVVTVGYTVREPVLNENQEEETGLIQEDGSGRLKSRRSFSDTQSGPSYTGTVLRNAVYGIVVAAEENVLPENVQLDVKQVQTSDAAERMVKQLVSESYGIVESYDVTLLVNGEAVQPEGTIEIGLPIPASCENSLIQVAYVTEDGSVELYDTRRSGGTAYIKTSHLSVYAITAPTEFPEETADFPWMLVGYGGAVALTALGIWLLYRAGKKKREGGKTDE</sequence>
<dbReference type="InterPro" id="IPR026876">
    <property type="entry name" value="Fn3_assoc_repeat"/>
</dbReference>
<comment type="caution">
    <text evidence="4">The sequence shown here is derived from an EMBL/GenBank/DDBJ whole genome shotgun (WGS) entry which is preliminary data.</text>
</comment>
<gene>
    <name evidence="4" type="ORF">H8S44_05365</name>
</gene>
<dbReference type="Pfam" id="PF13290">
    <property type="entry name" value="CHB_HEX_C_1"/>
    <property type="match status" value="5"/>
</dbReference>
<keyword evidence="2" id="KW-0472">Membrane</keyword>
<organism evidence="4 5">
    <name type="scientific">Anaerosacchariphilus hominis</name>
    <dbReference type="NCBI Taxonomy" id="2763017"/>
    <lineage>
        <taxon>Bacteria</taxon>
        <taxon>Bacillati</taxon>
        <taxon>Bacillota</taxon>
        <taxon>Clostridia</taxon>
        <taxon>Lachnospirales</taxon>
        <taxon>Lachnospiraceae</taxon>
        <taxon>Anaerosacchariphilus</taxon>
    </lineage>
</organism>
<accession>A0A923RLG5</accession>